<keyword evidence="2" id="KW-1185">Reference proteome</keyword>
<evidence type="ECO:0008006" key="3">
    <source>
        <dbReference type="Google" id="ProtNLM"/>
    </source>
</evidence>
<comment type="caution">
    <text evidence="1">The sequence shown here is derived from an EMBL/GenBank/DDBJ whole genome shotgun (WGS) entry which is preliminary data.</text>
</comment>
<evidence type="ECO:0000313" key="1">
    <source>
        <dbReference type="EMBL" id="GGJ42286.1"/>
    </source>
</evidence>
<organism evidence="1 2">
    <name type="scientific">Deinococcus roseus</name>
    <dbReference type="NCBI Taxonomy" id="392414"/>
    <lineage>
        <taxon>Bacteria</taxon>
        <taxon>Thermotogati</taxon>
        <taxon>Deinococcota</taxon>
        <taxon>Deinococci</taxon>
        <taxon>Deinococcales</taxon>
        <taxon>Deinococcaceae</taxon>
        <taxon>Deinococcus</taxon>
    </lineage>
</organism>
<gene>
    <name evidence="1" type="ORF">GCM10008938_30430</name>
</gene>
<reference evidence="2" key="1">
    <citation type="journal article" date="2019" name="Int. J. Syst. Evol. Microbiol.">
        <title>The Global Catalogue of Microorganisms (GCM) 10K type strain sequencing project: providing services to taxonomists for standard genome sequencing and annotation.</title>
        <authorList>
            <consortium name="The Broad Institute Genomics Platform"/>
            <consortium name="The Broad Institute Genome Sequencing Center for Infectious Disease"/>
            <person name="Wu L."/>
            <person name="Ma J."/>
        </authorList>
    </citation>
    <scope>NUCLEOTIDE SEQUENCE [LARGE SCALE GENOMIC DNA]</scope>
    <source>
        <strain evidence="2">JCM 14370</strain>
    </source>
</reference>
<name>A0ABQ2D4G3_9DEIO</name>
<dbReference type="Pfam" id="PF13376">
    <property type="entry name" value="OmdA"/>
    <property type="match status" value="1"/>
</dbReference>
<protein>
    <recommendedName>
        <fullName evidence="3">Bacteriocin-protection protein</fullName>
    </recommendedName>
</protein>
<dbReference type="EMBL" id="BMOD01000012">
    <property type="protein sequence ID" value="GGJ42286.1"/>
    <property type="molecule type" value="Genomic_DNA"/>
</dbReference>
<proteinExistence type="predicted"/>
<sequence length="194" mass="22253">METAGKTSSPPLAFETQEQLEAWLQQHHQTHTELWVRMYKKSSGIPSVTWDDCVVAALTWGWIDGIRKSLDETSFVQRLTPRRSRSSWSQRNCEIAERLIAEGRMQPAGLAQVEAARQDGRWEQAYAGPASMVIPEDFLAELQKHPAAQQAYEQLERSTLFAIYHQLQTARKPETRQKRMAKWIEQLSQGNKSS</sequence>
<accession>A0ABQ2D4G3</accession>
<evidence type="ECO:0000313" key="2">
    <source>
        <dbReference type="Proteomes" id="UP000632222"/>
    </source>
</evidence>
<dbReference type="Proteomes" id="UP000632222">
    <property type="component" value="Unassembled WGS sequence"/>
</dbReference>
<dbReference type="RefSeq" id="WP_189003812.1">
    <property type="nucleotide sequence ID" value="NZ_BMOD01000012.1"/>
</dbReference>